<keyword evidence="3 7" id="KW-0812">Transmembrane</keyword>
<evidence type="ECO:0000256" key="4">
    <source>
        <dbReference type="ARBA" id="ARBA00022989"/>
    </source>
</evidence>
<comment type="subcellular location">
    <subcellularLocation>
        <location evidence="1">Cell membrane</location>
        <topology evidence="1">Multi-pass membrane protein</topology>
    </subcellularLocation>
</comment>
<comment type="similarity">
    <text evidence="6">Belongs to the ABC-4 integral membrane protein family.</text>
</comment>
<comment type="caution">
    <text evidence="9">The sequence shown here is derived from an EMBL/GenBank/DDBJ whole genome shotgun (WGS) entry which is preliminary data.</text>
</comment>
<keyword evidence="4 7" id="KW-1133">Transmembrane helix</keyword>
<keyword evidence="2" id="KW-1003">Cell membrane</keyword>
<dbReference type="InterPro" id="IPR003838">
    <property type="entry name" value="ABC3_permease_C"/>
</dbReference>
<dbReference type="PANTHER" id="PTHR30572">
    <property type="entry name" value="MEMBRANE COMPONENT OF TRANSPORTER-RELATED"/>
    <property type="match status" value="1"/>
</dbReference>
<evidence type="ECO:0000313" key="9">
    <source>
        <dbReference type="EMBL" id="MTR27652.1"/>
    </source>
</evidence>
<feature type="transmembrane region" description="Helical" evidence="7">
    <location>
        <begin position="302"/>
        <end position="328"/>
    </location>
</feature>
<dbReference type="GO" id="GO:0005886">
    <property type="term" value="C:plasma membrane"/>
    <property type="evidence" value="ECO:0007669"/>
    <property type="project" value="UniProtKB-SubCell"/>
</dbReference>
<evidence type="ECO:0000256" key="1">
    <source>
        <dbReference type="ARBA" id="ARBA00004651"/>
    </source>
</evidence>
<dbReference type="AlphaFoldDB" id="A0A6A8UHN4"/>
<reference evidence="9 10" key="1">
    <citation type="journal article" date="2019" name="Nat. Med.">
        <title>A library of human gut bacterial isolates paired with longitudinal multiomics data enables mechanistic microbiome research.</title>
        <authorList>
            <person name="Poyet M."/>
            <person name="Groussin M."/>
            <person name="Gibbons S.M."/>
            <person name="Avila-Pacheco J."/>
            <person name="Jiang X."/>
            <person name="Kearney S.M."/>
            <person name="Perrotta A.R."/>
            <person name="Berdy B."/>
            <person name="Zhao S."/>
            <person name="Lieberman T.D."/>
            <person name="Swanson P.K."/>
            <person name="Smith M."/>
            <person name="Roesemann S."/>
            <person name="Alexander J.E."/>
            <person name="Rich S.A."/>
            <person name="Livny J."/>
            <person name="Vlamakis H."/>
            <person name="Clish C."/>
            <person name="Bullock K."/>
            <person name="Deik A."/>
            <person name="Scott J."/>
            <person name="Pierce K.A."/>
            <person name="Xavier R.J."/>
            <person name="Alm E.J."/>
        </authorList>
    </citation>
    <scope>NUCLEOTIDE SEQUENCE [LARGE SCALE GENOMIC DNA]</scope>
    <source>
        <strain evidence="9 10">BIOML-A4</strain>
    </source>
</reference>
<feature type="transmembrane region" description="Helical" evidence="7">
    <location>
        <begin position="34"/>
        <end position="54"/>
    </location>
</feature>
<organism evidence="9 10">
    <name type="scientific">Streptococcus salivarius</name>
    <dbReference type="NCBI Taxonomy" id="1304"/>
    <lineage>
        <taxon>Bacteria</taxon>
        <taxon>Bacillati</taxon>
        <taxon>Bacillota</taxon>
        <taxon>Bacilli</taxon>
        <taxon>Lactobacillales</taxon>
        <taxon>Streptococcaceae</taxon>
        <taxon>Streptococcus</taxon>
    </lineage>
</organism>
<feature type="domain" description="ABC3 transporter permease C-terminal" evidence="8">
    <location>
        <begin position="306"/>
        <end position="426"/>
    </location>
</feature>
<feature type="transmembrane region" description="Helical" evidence="7">
    <location>
        <begin position="394"/>
        <end position="416"/>
    </location>
</feature>
<evidence type="ECO:0000256" key="2">
    <source>
        <dbReference type="ARBA" id="ARBA00022475"/>
    </source>
</evidence>
<gene>
    <name evidence="9" type="ORF">GMC65_04665</name>
</gene>
<accession>A0A6A8UHN4</accession>
<dbReference type="PANTHER" id="PTHR30572:SF4">
    <property type="entry name" value="ABC TRANSPORTER PERMEASE YTRF"/>
    <property type="match status" value="1"/>
</dbReference>
<evidence type="ECO:0000256" key="5">
    <source>
        <dbReference type="ARBA" id="ARBA00023136"/>
    </source>
</evidence>
<evidence type="ECO:0000313" key="10">
    <source>
        <dbReference type="Proteomes" id="UP000439678"/>
    </source>
</evidence>
<evidence type="ECO:0000256" key="6">
    <source>
        <dbReference type="ARBA" id="ARBA00038076"/>
    </source>
</evidence>
<feature type="transmembrane region" description="Helical" evidence="7">
    <location>
        <begin position="349"/>
        <end position="374"/>
    </location>
</feature>
<dbReference type="EMBL" id="WMYO01000004">
    <property type="protein sequence ID" value="MTR27652.1"/>
    <property type="molecule type" value="Genomic_DNA"/>
</dbReference>
<evidence type="ECO:0000256" key="7">
    <source>
        <dbReference type="SAM" id="Phobius"/>
    </source>
</evidence>
<sequence length="433" mass="47922">MVKSLKQSKNKGLTLKNKLKLSLSNFMERKWRNLLIATATSIGFIGVLISFGLGNAIVGMINDSTDGGNIPSQIQISLSAKSAARGVLNADDEKFIRSQIKSEDIKYLESPFGMNMTSLTLDGKTMDFSKDLPNYSQVISLYKNTKISTSRNGKDKISAGKPFKSADEKGLTLPMSFVKHYNEETGKKLKAKDFIGKEISAQIVENTAEGTKVADIKTKIVRIVDDSEDAEESNSYMPAKQLEELLKENGFTKTVSYMLLELKNPAKTEQVTKKLQKNKKYLVLSQQAILDVIIKFIRVIQALLIILSSQAILVSAVMIGIIIYINIMQRSKEIGVMKAVGYLNRDVKAIFVYEALWITGISLALALLVSQGIGSLANMIVSHLYPSVSKVFDLNLTSILIMLGFSLLMGYVSAYLPARKISKMDPVESLRYE</sequence>
<proteinExistence type="inferred from homology"/>
<evidence type="ECO:0000259" key="8">
    <source>
        <dbReference type="Pfam" id="PF02687"/>
    </source>
</evidence>
<name>A0A6A8UHN4_STRSL</name>
<evidence type="ECO:0000256" key="3">
    <source>
        <dbReference type="ARBA" id="ARBA00022692"/>
    </source>
</evidence>
<dbReference type="Proteomes" id="UP000439678">
    <property type="component" value="Unassembled WGS sequence"/>
</dbReference>
<protein>
    <submittedName>
        <fullName evidence="9">FtsX-like permease family protein</fullName>
    </submittedName>
</protein>
<dbReference type="GO" id="GO:0022857">
    <property type="term" value="F:transmembrane transporter activity"/>
    <property type="evidence" value="ECO:0007669"/>
    <property type="project" value="TreeGrafter"/>
</dbReference>
<dbReference type="RefSeq" id="WP_155124398.1">
    <property type="nucleotide sequence ID" value="NZ_CP066093.1"/>
</dbReference>
<keyword evidence="5 7" id="KW-0472">Membrane</keyword>
<dbReference type="InterPro" id="IPR050250">
    <property type="entry name" value="Macrolide_Exporter_MacB"/>
</dbReference>
<dbReference type="Pfam" id="PF02687">
    <property type="entry name" value="FtsX"/>
    <property type="match status" value="1"/>
</dbReference>